<evidence type="ECO:0000313" key="3">
    <source>
        <dbReference type="Proteomes" id="UP001196413"/>
    </source>
</evidence>
<sequence length="58" mass="6441">RSTLQNTSLPHISSCSSHLPQVSRVLQRKFSGRSRDRSALKAQERKPAHGPQDIFGVS</sequence>
<accession>A0AAD5QGX9</accession>
<proteinExistence type="predicted"/>
<gene>
    <name evidence="2" type="ORF">KIN20_001389</name>
</gene>
<evidence type="ECO:0000256" key="1">
    <source>
        <dbReference type="SAM" id="MobiDB-lite"/>
    </source>
</evidence>
<organism evidence="2 3">
    <name type="scientific">Parelaphostrongylus tenuis</name>
    <name type="common">Meningeal worm</name>
    <dbReference type="NCBI Taxonomy" id="148309"/>
    <lineage>
        <taxon>Eukaryota</taxon>
        <taxon>Metazoa</taxon>
        <taxon>Ecdysozoa</taxon>
        <taxon>Nematoda</taxon>
        <taxon>Chromadorea</taxon>
        <taxon>Rhabditida</taxon>
        <taxon>Rhabditina</taxon>
        <taxon>Rhabditomorpha</taxon>
        <taxon>Strongyloidea</taxon>
        <taxon>Metastrongylidae</taxon>
        <taxon>Parelaphostrongylus</taxon>
    </lineage>
</organism>
<feature type="region of interest" description="Disordered" evidence="1">
    <location>
        <begin position="28"/>
        <end position="58"/>
    </location>
</feature>
<feature type="region of interest" description="Disordered" evidence="1">
    <location>
        <begin position="1"/>
        <end position="20"/>
    </location>
</feature>
<protein>
    <submittedName>
        <fullName evidence="2">Uncharacterized protein</fullName>
    </submittedName>
</protein>
<evidence type="ECO:0000313" key="2">
    <source>
        <dbReference type="EMBL" id="KAJ1346571.1"/>
    </source>
</evidence>
<reference evidence="2" key="1">
    <citation type="submission" date="2021-06" db="EMBL/GenBank/DDBJ databases">
        <title>Parelaphostrongylus tenuis whole genome reference sequence.</title>
        <authorList>
            <person name="Garwood T.J."/>
            <person name="Larsen P.A."/>
            <person name="Fountain-Jones N.M."/>
            <person name="Garbe J.R."/>
            <person name="Macchietto M.G."/>
            <person name="Kania S.A."/>
            <person name="Gerhold R.W."/>
            <person name="Richards J.E."/>
            <person name="Wolf T.M."/>
        </authorList>
    </citation>
    <scope>NUCLEOTIDE SEQUENCE</scope>
    <source>
        <strain evidence="2">MNPRO001-30</strain>
        <tissue evidence="2">Meninges</tissue>
    </source>
</reference>
<feature type="non-terminal residue" evidence="2">
    <location>
        <position position="58"/>
    </location>
</feature>
<keyword evidence="3" id="KW-1185">Reference proteome</keyword>
<feature type="compositionally biased region" description="Basic and acidic residues" evidence="1">
    <location>
        <begin position="33"/>
        <end position="47"/>
    </location>
</feature>
<name>A0AAD5QGX9_PARTN</name>
<dbReference type="AlphaFoldDB" id="A0AAD5QGX9"/>
<dbReference type="Proteomes" id="UP001196413">
    <property type="component" value="Unassembled WGS sequence"/>
</dbReference>
<comment type="caution">
    <text evidence="2">The sequence shown here is derived from an EMBL/GenBank/DDBJ whole genome shotgun (WGS) entry which is preliminary data.</text>
</comment>
<dbReference type="EMBL" id="JAHQIW010000190">
    <property type="protein sequence ID" value="KAJ1346571.1"/>
    <property type="molecule type" value="Genomic_DNA"/>
</dbReference>